<geneLocation type="plasmid" evidence="2 3">
    <name>punmamed2</name>
</geneLocation>
<dbReference type="RefSeq" id="WP_263235178.1">
    <property type="nucleotide sequence ID" value="NZ_CP106794.1"/>
</dbReference>
<reference evidence="2" key="1">
    <citation type="submission" date="2022-10" db="EMBL/GenBank/DDBJ databases">
        <authorList>
            <person name="Mo P."/>
        </authorList>
    </citation>
    <scope>NUCLEOTIDE SEQUENCE</scope>
    <source>
        <strain evidence="2">HUAS 13-4</strain>
        <plasmid evidence="2">punmamed2</plasmid>
    </source>
</reference>
<keyword evidence="2" id="KW-0614">Plasmid</keyword>
<gene>
    <name evidence="2" type="ORF">N8I84_41555</name>
</gene>
<organism evidence="2 3">
    <name type="scientific">Streptomyces cynarae</name>
    <dbReference type="NCBI Taxonomy" id="2981134"/>
    <lineage>
        <taxon>Bacteria</taxon>
        <taxon>Bacillati</taxon>
        <taxon>Actinomycetota</taxon>
        <taxon>Actinomycetes</taxon>
        <taxon>Kitasatosporales</taxon>
        <taxon>Streptomycetaceae</taxon>
        <taxon>Streptomyces</taxon>
    </lineage>
</organism>
<protein>
    <submittedName>
        <fullName evidence="2">Uncharacterized protein</fullName>
    </submittedName>
</protein>
<sequence>MGAAEDPDGVLLEIVRALPRIEETGVVPRPLAVRAENLLEALFDPADTVPVFAELSPGRRELLRVLAELLTAADFQPVPFGSDLHERFTQYGLPGTRPALRAYVGLSTKGEDPSAPLPDPWAPFRNH</sequence>
<dbReference type="EMBL" id="CP106794">
    <property type="protein sequence ID" value="UXY24931.1"/>
    <property type="molecule type" value="Genomic_DNA"/>
</dbReference>
<evidence type="ECO:0000313" key="2">
    <source>
        <dbReference type="EMBL" id="UXY24931.1"/>
    </source>
</evidence>
<dbReference type="Proteomes" id="UP001061298">
    <property type="component" value="Plasmid punmamed2"/>
</dbReference>
<proteinExistence type="predicted"/>
<name>A0ABY6EDY7_9ACTN</name>
<feature type="region of interest" description="Disordered" evidence="1">
    <location>
        <begin position="107"/>
        <end position="127"/>
    </location>
</feature>
<evidence type="ECO:0000256" key="1">
    <source>
        <dbReference type="SAM" id="MobiDB-lite"/>
    </source>
</evidence>
<evidence type="ECO:0000313" key="3">
    <source>
        <dbReference type="Proteomes" id="UP001061298"/>
    </source>
</evidence>
<accession>A0ABY6EDY7</accession>
<keyword evidence="3" id="KW-1185">Reference proteome</keyword>